<comment type="caution">
    <text evidence="5">The sequence shown here is derived from an EMBL/GenBank/DDBJ whole genome shotgun (WGS) entry which is preliminary data.</text>
</comment>
<feature type="region of interest" description="Disordered" evidence="2">
    <location>
        <begin position="498"/>
        <end position="589"/>
    </location>
</feature>
<dbReference type="GO" id="GO:0051017">
    <property type="term" value="P:actin filament bundle assembly"/>
    <property type="evidence" value="ECO:0007669"/>
    <property type="project" value="TreeGrafter"/>
</dbReference>
<dbReference type="SUPFAM" id="SSF101447">
    <property type="entry name" value="Formin homology 2 domain (FH2 domain)"/>
    <property type="match status" value="1"/>
</dbReference>
<dbReference type="GO" id="GO:0051016">
    <property type="term" value="P:barbed-end actin filament capping"/>
    <property type="evidence" value="ECO:0007669"/>
    <property type="project" value="TreeGrafter"/>
</dbReference>
<dbReference type="Pfam" id="PF06367">
    <property type="entry name" value="Drf_FH3"/>
    <property type="match status" value="1"/>
</dbReference>
<feature type="compositionally biased region" description="Polar residues" evidence="2">
    <location>
        <begin position="739"/>
        <end position="751"/>
    </location>
</feature>
<comment type="similarity">
    <text evidence="1">Belongs to the formin homology family. BNI1 subfamily.</text>
</comment>
<dbReference type="InterPro" id="IPR010473">
    <property type="entry name" value="GTPase-bd"/>
</dbReference>
<organism evidence="5 6">
    <name type="scientific">Rhizopus oryzae</name>
    <name type="common">Mucormycosis agent</name>
    <name type="synonym">Rhizopus arrhizus var. delemar</name>
    <dbReference type="NCBI Taxonomy" id="64495"/>
    <lineage>
        <taxon>Eukaryota</taxon>
        <taxon>Fungi</taxon>
        <taxon>Fungi incertae sedis</taxon>
        <taxon>Mucoromycota</taxon>
        <taxon>Mucoromycotina</taxon>
        <taxon>Mucoromycetes</taxon>
        <taxon>Mucorales</taxon>
        <taxon>Mucorineae</taxon>
        <taxon>Rhizopodaceae</taxon>
        <taxon>Rhizopus</taxon>
    </lineage>
</organism>
<dbReference type="Gene3D" id="1.20.58.2220">
    <property type="entry name" value="Formin, FH2 domain"/>
    <property type="match status" value="1"/>
</dbReference>
<dbReference type="Gene3D" id="6.10.30.50">
    <property type="match status" value="1"/>
</dbReference>
<evidence type="ECO:0000256" key="1">
    <source>
        <dbReference type="ARBA" id="ARBA00037935"/>
    </source>
</evidence>
<dbReference type="Proteomes" id="UP000716291">
    <property type="component" value="Unassembled WGS sequence"/>
</dbReference>
<dbReference type="PROSITE" id="PS51232">
    <property type="entry name" value="GBD_FH3"/>
    <property type="match status" value="1"/>
</dbReference>
<dbReference type="InterPro" id="IPR011989">
    <property type="entry name" value="ARM-like"/>
</dbReference>
<feature type="region of interest" description="Disordered" evidence="2">
    <location>
        <begin position="1294"/>
        <end position="1315"/>
    </location>
</feature>
<dbReference type="GO" id="GO:0032153">
    <property type="term" value="C:cell division site"/>
    <property type="evidence" value="ECO:0007669"/>
    <property type="project" value="TreeGrafter"/>
</dbReference>
<feature type="region of interest" description="Disordered" evidence="2">
    <location>
        <begin position="766"/>
        <end position="830"/>
    </location>
</feature>
<dbReference type="SUPFAM" id="SSF48371">
    <property type="entry name" value="ARM repeat"/>
    <property type="match status" value="1"/>
</dbReference>
<dbReference type="InterPro" id="IPR014768">
    <property type="entry name" value="GBD/FH3_dom"/>
</dbReference>
<feature type="region of interest" description="Disordered" evidence="2">
    <location>
        <begin position="728"/>
        <end position="751"/>
    </location>
</feature>
<feature type="compositionally biased region" description="Low complexity" evidence="2">
    <location>
        <begin position="636"/>
        <end position="656"/>
    </location>
</feature>
<dbReference type="Pfam" id="PF02181">
    <property type="entry name" value="FH2"/>
    <property type="match status" value="1"/>
</dbReference>
<dbReference type="GO" id="GO:0043332">
    <property type="term" value="C:mating projection tip"/>
    <property type="evidence" value="ECO:0007669"/>
    <property type="project" value="TreeGrafter"/>
</dbReference>
<dbReference type="GO" id="GO:0031267">
    <property type="term" value="F:small GTPase binding"/>
    <property type="evidence" value="ECO:0007669"/>
    <property type="project" value="InterPro"/>
</dbReference>
<feature type="compositionally biased region" description="Pro residues" evidence="2">
    <location>
        <begin position="775"/>
        <end position="787"/>
    </location>
</feature>
<dbReference type="InterPro" id="IPR016024">
    <property type="entry name" value="ARM-type_fold"/>
</dbReference>
<keyword evidence="6" id="KW-1185">Reference proteome</keyword>
<feature type="region of interest" description="Disordered" evidence="2">
    <location>
        <begin position="624"/>
        <end position="693"/>
    </location>
</feature>
<feature type="domain" description="FH2" evidence="4">
    <location>
        <begin position="833"/>
        <end position="1256"/>
    </location>
</feature>
<dbReference type="Gene3D" id="1.20.58.630">
    <property type="match status" value="1"/>
</dbReference>
<dbReference type="InterPro" id="IPR051661">
    <property type="entry name" value="Actin_filament_regulator"/>
</dbReference>
<feature type="compositionally biased region" description="Basic residues" evidence="2">
    <location>
        <begin position="1296"/>
        <end position="1305"/>
    </location>
</feature>
<reference evidence="5" key="1">
    <citation type="journal article" date="2020" name="Microb. Genom.">
        <title>Genetic diversity of clinical and environmental Mucorales isolates obtained from an investigation of mucormycosis cases among solid organ transplant recipients.</title>
        <authorList>
            <person name="Nguyen M.H."/>
            <person name="Kaul D."/>
            <person name="Muto C."/>
            <person name="Cheng S.J."/>
            <person name="Richter R.A."/>
            <person name="Bruno V.M."/>
            <person name="Liu G."/>
            <person name="Beyhan S."/>
            <person name="Sundermann A.J."/>
            <person name="Mounaud S."/>
            <person name="Pasculle A.W."/>
            <person name="Nierman W.C."/>
            <person name="Driscoll E."/>
            <person name="Cumbie R."/>
            <person name="Clancy C.J."/>
            <person name="Dupont C.L."/>
        </authorList>
    </citation>
    <scope>NUCLEOTIDE SEQUENCE</scope>
    <source>
        <strain evidence="5">GL11</strain>
    </source>
</reference>
<name>A0A9P6XB90_RHIOR</name>
<dbReference type="InterPro" id="IPR015425">
    <property type="entry name" value="FH2_Formin"/>
</dbReference>
<feature type="compositionally biased region" description="Low complexity" evidence="2">
    <location>
        <begin position="557"/>
        <end position="570"/>
    </location>
</feature>
<gene>
    <name evidence="5" type="ORF">G6F64_005420</name>
</gene>
<dbReference type="PANTHER" id="PTHR47102:SF2">
    <property type="entry name" value="PROTEIN BNI1"/>
    <property type="match status" value="1"/>
</dbReference>
<dbReference type="SMART" id="SM01139">
    <property type="entry name" value="Drf_FH3"/>
    <property type="match status" value="1"/>
</dbReference>
<dbReference type="Gene3D" id="1.25.10.10">
    <property type="entry name" value="Leucine-rich Repeat Variant"/>
    <property type="match status" value="1"/>
</dbReference>
<feature type="region of interest" description="Disordered" evidence="2">
    <location>
        <begin position="69"/>
        <end position="92"/>
    </location>
</feature>
<dbReference type="SMART" id="SM00498">
    <property type="entry name" value="FH2"/>
    <property type="match status" value="1"/>
</dbReference>
<dbReference type="PANTHER" id="PTHR47102">
    <property type="entry name" value="PROTEIN BNI1"/>
    <property type="match status" value="1"/>
</dbReference>
<feature type="compositionally biased region" description="Acidic residues" evidence="2">
    <location>
        <begin position="728"/>
        <end position="738"/>
    </location>
</feature>
<evidence type="ECO:0000259" key="3">
    <source>
        <dbReference type="PROSITE" id="PS51232"/>
    </source>
</evidence>
<dbReference type="GO" id="GO:0005938">
    <property type="term" value="C:cell cortex"/>
    <property type="evidence" value="ECO:0007669"/>
    <property type="project" value="UniProtKB-ARBA"/>
</dbReference>
<feature type="compositionally biased region" description="Low complexity" evidence="2">
    <location>
        <begin position="522"/>
        <end position="536"/>
    </location>
</feature>
<dbReference type="Gene3D" id="1.10.238.150">
    <property type="entry name" value="Formin, FH3 diaphanous domain"/>
    <property type="match status" value="1"/>
</dbReference>
<accession>A0A9P6XB90</accession>
<protein>
    <recommendedName>
        <fullName evidence="7">FH2 domain-containing protein</fullName>
    </recommendedName>
</protein>
<feature type="compositionally biased region" description="Polar residues" evidence="2">
    <location>
        <begin position="673"/>
        <end position="683"/>
    </location>
</feature>
<evidence type="ECO:0000259" key="4">
    <source>
        <dbReference type="PROSITE" id="PS51444"/>
    </source>
</evidence>
<dbReference type="GO" id="GO:1903475">
    <property type="term" value="P:mitotic actomyosin contractile ring assembly"/>
    <property type="evidence" value="ECO:0007669"/>
    <property type="project" value="TreeGrafter"/>
</dbReference>
<dbReference type="InterPro" id="IPR042201">
    <property type="entry name" value="FH2_Formin_sf"/>
</dbReference>
<dbReference type="SMART" id="SM01140">
    <property type="entry name" value="Drf_GBD"/>
    <property type="match status" value="1"/>
</dbReference>
<dbReference type="InterPro" id="IPR010472">
    <property type="entry name" value="FH3_dom"/>
</dbReference>
<dbReference type="PROSITE" id="PS51444">
    <property type="entry name" value="FH2"/>
    <property type="match status" value="1"/>
</dbReference>
<feature type="compositionally biased region" description="Pro residues" evidence="2">
    <location>
        <begin position="797"/>
        <end position="806"/>
    </location>
</feature>
<dbReference type="GO" id="GO:0003779">
    <property type="term" value="F:actin binding"/>
    <property type="evidence" value="ECO:0007669"/>
    <property type="project" value="InterPro"/>
</dbReference>
<sequence length="1472" mass="167141">MKHTNLLKQCLRHLLEKKGSVVDYKKQETLTFNLNDDDEDDQEDLFTEVAKQLDLSEEQLASLSDEYLKNPISKKPSNSQLKFANNNSSSKKTAPPNYRIYAYTTDYSWLERFIQDGGMQIIAKELGSIHKKKNRTQTDHKIELEILKCLNTLMNKKSGIQEAFKHSRIIDNFCVSLLSPYIPSRTQACESLTAFCFLPNGRSMVLHGMELLKQFGKNFGRFDAWLQALEKTLDGRGKMGSAVGASEDLKATGMVGAGDSQITQYMFISILFINTLVKPDVVEDRKERLLLSQELEKAGVNEIFQKMAQLNHEHINLAIQKFREEIEVDAIQEDMEAYFTMDPMSVLHSLLTVTENTTSYDSLHHILCYLLKIGDNPEKSNYQFQLIEMLVQQVVMDQHNYTENASEFTVQNLIPKFSREQEEGMMIPHSVSQTSLHTDGTEDLIRSLEAKVEYLEKDLSLSRQTNTMLRIFFKSTEERYKSELLDTETKMRKLHDSVRNLTEYGNPLQKRRSVRSHPISTQQQQQQQQQQQPQSQRNAHLKPSAATTTATIKRTPKSSAVAALPPSSAPTTTKHVHKSPENNQNLIKTPNNVTTTAAANQHGISESIRQSLKSKIGSFVRRSSNDALSKKARVNSTDSTTSTGSRKSSSGTVSRKSSIHHTSPKVLEKDIVQSVTSSTAGSQRSRKSIPDDVGTVDDLQAHALDAVPEEPTTTNMISEQEEIQELNHDEEENTDFASEESSLPREQQQPSITFDNYIFGQENEKEVANETAQALPPPPPPPPPPLLPSLSGQSTAVPPPPPPPMVPSSATEDTGDPSNPPPPPVFLANTGRKPSAFQAKQKLKFVEWEKMNFANIKQTIWNDFERDIELSLHKQIESADSLMEYQLARAGVFDDVEVTFAQKPVVEIKSKPLREETLILDSKKAYNLNIFIKNIVKKIPFDEIRFYFLRLDPYFLDEQIILNLLKYLPTPEEVDKLKPFEEAPLEEIEKLGIPEKFCLQMMKVTRLKERLECILFKSSFWERYTLLHKQITSVYNASVALKDAKCFKNLLHLILLLGNFLNGNTYRGGAFGIKIASINKLIDTKGTSKSTTLLHFLVEAVEKNFPNVLPFLEELDECGLAAKASRAEITSEYQSIEQGLSKLESELKSHFPLPEKDPEEQEDGLKEVDTFAVEMHRFYKEALSEFKRICMISKKMEESYEQTVRFYGEDPKKMPPDEFFGIFKEFSVSWEKCSADYKEHRLKQERLEKQKKKEQERRKRANSNATKPKGTEDDGEKAILYSLLDKLKKDTLDVKTRRRSQRQRQRSTSVSIQPSFSTQNVDPIYMRANKMLRSIQAEASSSLLDINSSNTTPFEYNQNHRLLVPDGRRRMSASVLHVTPGLKQVFLDKDTTESPITASASTLSGENSLRHRRHAARPLSAIIIPEASSSTASLSTAPPTTTATRHVRVRKTSTRPIFDHTLRVRARRMSTR</sequence>
<feature type="compositionally biased region" description="Polar residues" evidence="2">
    <location>
        <begin position="75"/>
        <end position="92"/>
    </location>
</feature>
<dbReference type="EMBL" id="JAANQT010000657">
    <property type="protein sequence ID" value="KAG1309301.1"/>
    <property type="molecule type" value="Genomic_DNA"/>
</dbReference>
<dbReference type="GO" id="GO:0015629">
    <property type="term" value="C:actin cytoskeleton"/>
    <property type="evidence" value="ECO:0007669"/>
    <property type="project" value="UniProtKB-ARBA"/>
</dbReference>
<evidence type="ECO:0000256" key="2">
    <source>
        <dbReference type="SAM" id="MobiDB-lite"/>
    </source>
</evidence>
<evidence type="ECO:0000313" key="5">
    <source>
        <dbReference type="EMBL" id="KAG1309301.1"/>
    </source>
</evidence>
<evidence type="ECO:0008006" key="7">
    <source>
        <dbReference type="Google" id="ProtNLM"/>
    </source>
</evidence>
<evidence type="ECO:0000313" key="6">
    <source>
        <dbReference type="Proteomes" id="UP000716291"/>
    </source>
</evidence>
<proteinExistence type="inferred from homology"/>
<feature type="domain" description="GBD/FH3" evidence="3">
    <location>
        <begin position="1"/>
        <end position="402"/>
    </location>
</feature>
<feature type="compositionally biased region" description="Basic and acidic residues" evidence="2">
    <location>
        <begin position="1244"/>
        <end position="1257"/>
    </location>
</feature>
<dbReference type="Pfam" id="PF06371">
    <property type="entry name" value="Drf_GBD"/>
    <property type="match status" value="1"/>
</dbReference>
<feature type="region of interest" description="Disordered" evidence="2">
    <location>
        <begin position="1244"/>
        <end position="1274"/>
    </location>
</feature>